<feature type="region of interest" description="Disordered" evidence="5">
    <location>
        <begin position="219"/>
        <end position="254"/>
    </location>
</feature>
<feature type="transmembrane region" description="Helical" evidence="6">
    <location>
        <begin position="69"/>
        <end position="90"/>
    </location>
</feature>
<dbReference type="AlphaFoldDB" id="L1I8Z0"/>
<evidence type="ECO:0000256" key="3">
    <source>
        <dbReference type="ARBA" id="ARBA00022989"/>
    </source>
</evidence>
<keyword evidence="10" id="KW-1185">Reference proteome</keyword>
<dbReference type="InterPro" id="IPR005821">
    <property type="entry name" value="Ion_trans_dom"/>
</dbReference>
<evidence type="ECO:0000256" key="6">
    <source>
        <dbReference type="SAM" id="Phobius"/>
    </source>
</evidence>
<reference evidence="9" key="3">
    <citation type="submission" date="2016-03" db="UniProtKB">
        <authorList>
            <consortium name="EnsemblProtists"/>
        </authorList>
    </citation>
    <scope>IDENTIFICATION</scope>
</reference>
<dbReference type="PaxDb" id="55529-EKX32572"/>
<evidence type="ECO:0000313" key="8">
    <source>
        <dbReference type="EMBL" id="EKX32572.1"/>
    </source>
</evidence>
<feature type="compositionally biased region" description="Basic and acidic residues" evidence="5">
    <location>
        <begin position="227"/>
        <end position="241"/>
    </location>
</feature>
<feature type="compositionally biased region" description="Polar residues" evidence="5">
    <location>
        <begin position="244"/>
        <end position="254"/>
    </location>
</feature>
<gene>
    <name evidence="8" type="ORF">GUITHDRAFT_148525</name>
</gene>
<evidence type="ECO:0000259" key="7">
    <source>
        <dbReference type="Pfam" id="PF00520"/>
    </source>
</evidence>
<reference evidence="10" key="2">
    <citation type="submission" date="2012-11" db="EMBL/GenBank/DDBJ databases">
        <authorList>
            <person name="Kuo A."/>
            <person name="Curtis B.A."/>
            <person name="Tanifuji G."/>
            <person name="Burki F."/>
            <person name="Gruber A."/>
            <person name="Irimia M."/>
            <person name="Maruyama S."/>
            <person name="Arias M.C."/>
            <person name="Ball S.G."/>
            <person name="Gile G.H."/>
            <person name="Hirakawa Y."/>
            <person name="Hopkins J.F."/>
            <person name="Rensing S.A."/>
            <person name="Schmutz J."/>
            <person name="Symeonidi A."/>
            <person name="Elias M."/>
            <person name="Eveleigh R.J."/>
            <person name="Herman E.K."/>
            <person name="Klute M.J."/>
            <person name="Nakayama T."/>
            <person name="Obornik M."/>
            <person name="Reyes-Prieto A."/>
            <person name="Armbrust E.V."/>
            <person name="Aves S.J."/>
            <person name="Beiko R.G."/>
            <person name="Coutinho P."/>
            <person name="Dacks J.B."/>
            <person name="Durnford D.G."/>
            <person name="Fast N.M."/>
            <person name="Green B.R."/>
            <person name="Grisdale C."/>
            <person name="Hempe F."/>
            <person name="Henrissat B."/>
            <person name="Hoppner M.P."/>
            <person name="Ishida K.-I."/>
            <person name="Kim E."/>
            <person name="Koreny L."/>
            <person name="Kroth P.G."/>
            <person name="Liu Y."/>
            <person name="Malik S.-B."/>
            <person name="Maier U.G."/>
            <person name="McRose D."/>
            <person name="Mock T."/>
            <person name="Neilson J.A."/>
            <person name="Onodera N.T."/>
            <person name="Poole A.M."/>
            <person name="Pritham E.J."/>
            <person name="Richards T.A."/>
            <person name="Rocap G."/>
            <person name="Roy S.W."/>
            <person name="Sarai C."/>
            <person name="Schaack S."/>
            <person name="Shirato S."/>
            <person name="Slamovits C.H."/>
            <person name="Spencer D.F."/>
            <person name="Suzuki S."/>
            <person name="Worden A.Z."/>
            <person name="Zauner S."/>
            <person name="Barry K."/>
            <person name="Bell C."/>
            <person name="Bharti A.K."/>
            <person name="Crow J.A."/>
            <person name="Grimwood J."/>
            <person name="Kramer R."/>
            <person name="Lindquist E."/>
            <person name="Lucas S."/>
            <person name="Salamov A."/>
            <person name="McFadden G.I."/>
            <person name="Lane C.E."/>
            <person name="Keeling P.J."/>
            <person name="Gray M.W."/>
            <person name="Grigoriev I.V."/>
            <person name="Archibald J.M."/>
        </authorList>
    </citation>
    <scope>NUCLEOTIDE SEQUENCE</scope>
    <source>
        <strain evidence="10">CCMP2712</strain>
    </source>
</reference>
<dbReference type="Gene3D" id="1.10.287.70">
    <property type="match status" value="1"/>
</dbReference>
<feature type="region of interest" description="Disordered" evidence="5">
    <location>
        <begin position="276"/>
        <end position="303"/>
    </location>
</feature>
<feature type="transmembrane region" description="Helical" evidence="6">
    <location>
        <begin position="6"/>
        <end position="27"/>
    </location>
</feature>
<dbReference type="OrthoDB" id="10267833at2759"/>
<name>L1I8Z0_GUITC</name>
<dbReference type="EnsemblProtists" id="EKX32572">
    <property type="protein sequence ID" value="EKX32572"/>
    <property type="gene ID" value="GUITHDRAFT_148525"/>
</dbReference>
<evidence type="ECO:0000256" key="4">
    <source>
        <dbReference type="ARBA" id="ARBA00023136"/>
    </source>
</evidence>
<evidence type="ECO:0000256" key="1">
    <source>
        <dbReference type="ARBA" id="ARBA00004141"/>
    </source>
</evidence>
<dbReference type="Proteomes" id="UP000011087">
    <property type="component" value="Unassembled WGS sequence"/>
</dbReference>
<dbReference type="KEGG" id="gtt:GUITHDRAFT_148525"/>
<dbReference type="EMBL" id="JH993182">
    <property type="protein sequence ID" value="EKX32572.1"/>
    <property type="molecule type" value="Genomic_DNA"/>
</dbReference>
<dbReference type="GO" id="GO:0016020">
    <property type="term" value="C:membrane"/>
    <property type="evidence" value="ECO:0007669"/>
    <property type="project" value="UniProtKB-SubCell"/>
</dbReference>
<protein>
    <recommendedName>
        <fullName evidence="7">Ion transport domain-containing protein</fullName>
    </recommendedName>
</protein>
<sequence>MFMTVANAFVVLLLITAIYAVLACMLFKSRDEVLFGKFSAAFFSMFQVCTGDGWSTDVVRPMFGESGVVSGYFLLNVVVAVLLDEFASAVETEKRRMKEKKNMLDVASAPHFLDPLLEFLAQYQTEKDLKDKIRVVFDVTNSFFSLPSHLKGLLYQILDGDDNETLTYDKFVEDWEDLMETTPQTTGKSEICWKDFEGVMLGQLNEFACRQAVTTGSQQDISGQVVRSRDQKRDQEAHQEGDASASSSPGNSEQATLDLVHQNAVMIAFEPDMSQKQLYLQDNGDDDEDNLNEDDDDDEDCEGNGEEILYEAGCA</sequence>
<evidence type="ECO:0000313" key="10">
    <source>
        <dbReference type="Proteomes" id="UP000011087"/>
    </source>
</evidence>
<keyword evidence="4 6" id="KW-0472">Membrane</keyword>
<keyword evidence="3 6" id="KW-1133">Transmembrane helix</keyword>
<evidence type="ECO:0000256" key="2">
    <source>
        <dbReference type="ARBA" id="ARBA00022692"/>
    </source>
</evidence>
<dbReference type="GO" id="GO:0005216">
    <property type="term" value="F:monoatomic ion channel activity"/>
    <property type="evidence" value="ECO:0007669"/>
    <property type="project" value="InterPro"/>
</dbReference>
<feature type="compositionally biased region" description="Acidic residues" evidence="5">
    <location>
        <begin position="283"/>
        <end position="303"/>
    </location>
</feature>
<dbReference type="Pfam" id="PF00520">
    <property type="entry name" value="Ion_trans"/>
    <property type="match status" value="1"/>
</dbReference>
<dbReference type="HOGENOM" id="CLU_884101_0_0_1"/>
<dbReference type="RefSeq" id="XP_005819552.1">
    <property type="nucleotide sequence ID" value="XM_005819495.1"/>
</dbReference>
<reference evidence="8 10" key="1">
    <citation type="journal article" date="2012" name="Nature">
        <title>Algal genomes reveal evolutionary mosaicism and the fate of nucleomorphs.</title>
        <authorList>
            <consortium name="DOE Joint Genome Institute"/>
            <person name="Curtis B.A."/>
            <person name="Tanifuji G."/>
            <person name="Burki F."/>
            <person name="Gruber A."/>
            <person name="Irimia M."/>
            <person name="Maruyama S."/>
            <person name="Arias M.C."/>
            <person name="Ball S.G."/>
            <person name="Gile G.H."/>
            <person name="Hirakawa Y."/>
            <person name="Hopkins J.F."/>
            <person name="Kuo A."/>
            <person name="Rensing S.A."/>
            <person name="Schmutz J."/>
            <person name="Symeonidi A."/>
            <person name="Elias M."/>
            <person name="Eveleigh R.J."/>
            <person name="Herman E.K."/>
            <person name="Klute M.J."/>
            <person name="Nakayama T."/>
            <person name="Obornik M."/>
            <person name="Reyes-Prieto A."/>
            <person name="Armbrust E.V."/>
            <person name="Aves S.J."/>
            <person name="Beiko R.G."/>
            <person name="Coutinho P."/>
            <person name="Dacks J.B."/>
            <person name="Durnford D.G."/>
            <person name="Fast N.M."/>
            <person name="Green B.R."/>
            <person name="Grisdale C.J."/>
            <person name="Hempel F."/>
            <person name="Henrissat B."/>
            <person name="Hoppner M.P."/>
            <person name="Ishida K."/>
            <person name="Kim E."/>
            <person name="Koreny L."/>
            <person name="Kroth P.G."/>
            <person name="Liu Y."/>
            <person name="Malik S.B."/>
            <person name="Maier U.G."/>
            <person name="McRose D."/>
            <person name="Mock T."/>
            <person name="Neilson J.A."/>
            <person name="Onodera N.T."/>
            <person name="Poole A.M."/>
            <person name="Pritham E.J."/>
            <person name="Richards T.A."/>
            <person name="Rocap G."/>
            <person name="Roy S.W."/>
            <person name="Sarai C."/>
            <person name="Schaack S."/>
            <person name="Shirato S."/>
            <person name="Slamovits C.H."/>
            <person name="Spencer D.F."/>
            <person name="Suzuki S."/>
            <person name="Worden A.Z."/>
            <person name="Zauner S."/>
            <person name="Barry K."/>
            <person name="Bell C."/>
            <person name="Bharti A.K."/>
            <person name="Crow J.A."/>
            <person name="Grimwood J."/>
            <person name="Kramer R."/>
            <person name="Lindquist E."/>
            <person name="Lucas S."/>
            <person name="Salamov A."/>
            <person name="McFadden G.I."/>
            <person name="Lane C.E."/>
            <person name="Keeling P.J."/>
            <person name="Gray M.W."/>
            <person name="Grigoriev I.V."/>
            <person name="Archibald J.M."/>
        </authorList>
    </citation>
    <scope>NUCLEOTIDE SEQUENCE</scope>
    <source>
        <strain evidence="8 10">CCMP2712</strain>
    </source>
</reference>
<accession>L1I8Z0</accession>
<dbReference type="SUPFAM" id="SSF81324">
    <property type="entry name" value="Voltage-gated potassium channels"/>
    <property type="match status" value="1"/>
</dbReference>
<proteinExistence type="predicted"/>
<feature type="domain" description="Ion transport" evidence="7">
    <location>
        <begin position="2"/>
        <end position="92"/>
    </location>
</feature>
<dbReference type="GeneID" id="17289305"/>
<comment type="subcellular location">
    <subcellularLocation>
        <location evidence="1">Membrane</location>
        <topology evidence="1">Multi-pass membrane protein</topology>
    </subcellularLocation>
</comment>
<evidence type="ECO:0000256" key="5">
    <source>
        <dbReference type="SAM" id="MobiDB-lite"/>
    </source>
</evidence>
<keyword evidence="2 6" id="KW-0812">Transmembrane</keyword>
<organism evidence="8">
    <name type="scientific">Guillardia theta (strain CCMP2712)</name>
    <name type="common">Cryptophyte</name>
    <dbReference type="NCBI Taxonomy" id="905079"/>
    <lineage>
        <taxon>Eukaryota</taxon>
        <taxon>Cryptophyceae</taxon>
        <taxon>Pyrenomonadales</taxon>
        <taxon>Geminigeraceae</taxon>
        <taxon>Guillardia</taxon>
    </lineage>
</organism>
<evidence type="ECO:0000313" key="9">
    <source>
        <dbReference type="EnsemblProtists" id="EKX32572"/>
    </source>
</evidence>